<accession>A0A9W6GKJ7</accession>
<sequence length="250" mass="28449">MMVEALYYTGRGRIREKNEDSLVVGDIIFNRGELEEVRSRILEGEGLIFAVADGMGGYPGGEVASGVIVNELRREKDSIGRALERARMRMREIGLENKVLSHMGSVVSGIFLEDKTVKIFNVGDSRTYLYRDSLKQMTEDDSYVWELLAGKGLSPGELHEEIRHHYKKNIVTSALTGERGRYNLAEKRMEAEVGDRFLICSDGLWEEMEYSFIEECLEMEGLKGARRLLERANIEARDNISFIIVEIKSK</sequence>
<proteinExistence type="predicted"/>
<dbReference type="Gene3D" id="3.60.40.10">
    <property type="entry name" value="PPM-type phosphatase domain"/>
    <property type="match status" value="1"/>
</dbReference>
<evidence type="ECO:0000259" key="1">
    <source>
        <dbReference type="PROSITE" id="PS51746"/>
    </source>
</evidence>
<dbReference type="AlphaFoldDB" id="A0A9W6GKJ7"/>
<name>A0A9W6GKJ7_9FUSO</name>
<evidence type="ECO:0000313" key="3">
    <source>
        <dbReference type="Proteomes" id="UP001144471"/>
    </source>
</evidence>
<dbReference type="InterPro" id="IPR036457">
    <property type="entry name" value="PPM-type-like_dom_sf"/>
</dbReference>
<dbReference type="SMART" id="SM00332">
    <property type="entry name" value="PP2Cc"/>
    <property type="match status" value="1"/>
</dbReference>
<dbReference type="InterPro" id="IPR001932">
    <property type="entry name" value="PPM-type_phosphatase-like_dom"/>
</dbReference>
<evidence type="ECO:0000313" key="2">
    <source>
        <dbReference type="EMBL" id="GLI55897.1"/>
    </source>
</evidence>
<dbReference type="CDD" id="cd00143">
    <property type="entry name" value="PP2Cc"/>
    <property type="match status" value="1"/>
</dbReference>
<gene>
    <name evidence="2" type="ORF">PM10SUCC1_14110</name>
</gene>
<dbReference type="Proteomes" id="UP001144471">
    <property type="component" value="Unassembled WGS sequence"/>
</dbReference>
<dbReference type="RefSeq" id="WP_281834693.1">
    <property type="nucleotide sequence ID" value="NZ_BSDY01000005.1"/>
</dbReference>
<dbReference type="EMBL" id="BSDY01000005">
    <property type="protein sequence ID" value="GLI55897.1"/>
    <property type="molecule type" value="Genomic_DNA"/>
</dbReference>
<feature type="domain" description="PPM-type phosphatase" evidence="1">
    <location>
        <begin position="4"/>
        <end position="247"/>
    </location>
</feature>
<reference evidence="2" key="1">
    <citation type="submission" date="2022-12" db="EMBL/GenBank/DDBJ databases">
        <title>Reference genome sequencing for broad-spectrum identification of bacterial and archaeal isolates by mass spectrometry.</title>
        <authorList>
            <person name="Sekiguchi Y."/>
            <person name="Tourlousse D.M."/>
        </authorList>
    </citation>
    <scope>NUCLEOTIDE SEQUENCE</scope>
    <source>
        <strain evidence="2">10succ1</strain>
    </source>
</reference>
<dbReference type="SUPFAM" id="SSF81606">
    <property type="entry name" value="PP2C-like"/>
    <property type="match status" value="1"/>
</dbReference>
<organism evidence="2 3">
    <name type="scientific">Propionigenium maris DSM 9537</name>
    <dbReference type="NCBI Taxonomy" id="1123000"/>
    <lineage>
        <taxon>Bacteria</taxon>
        <taxon>Fusobacteriati</taxon>
        <taxon>Fusobacteriota</taxon>
        <taxon>Fusobacteriia</taxon>
        <taxon>Fusobacteriales</taxon>
        <taxon>Fusobacteriaceae</taxon>
        <taxon>Propionigenium</taxon>
    </lineage>
</organism>
<dbReference type="SMART" id="SM00331">
    <property type="entry name" value="PP2C_SIG"/>
    <property type="match status" value="1"/>
</dbReference>
<dbReference type="PROSITE" id="PS51746">
    <property type="entry name" value="PPM_2"/>
    <property type="match status" value="1"/>
</dbReference>
<keyword evidence="3" id="KW-1185">Reference proteome</keyword>
<protein>
    <recommendedName>
        <fullName evidence="1">PPM-type phosphatase domain-containing protein</fullName>
    </recommendedName>
</protein>
<comment type="caution">
    <text evidence="2">The sequence shown here is derived from an EMBL/GenBank/DDBJ whole genome shotgun (WGS) entry which is preliminary data.</text>
</comment>